<feature type="modified residue" description="N6-(pyridoxal phosphate)lysine" evidence="5">
    <location>
        <position position="299"/>
    </location>
</feature>
<evidence type="ECO:0000256" key="1">
    <source>
        <dbReference type="ARBA" id="ARBA00001933"/>
    </source>
</evidence>
<feature type="compositionally biased region" description="Low complexity" evidence="7">
    <location>
        <begin position="333"/>
        <end position="344"/>
    </location>
</feature>
<protein>
    <submittedName>
        <fullName evidence="8">L-2,4-diaminobutyrate decarboxylase</fullName>
    </submittedName>
</protein>
<comment type="similarity">
    <text evidence="2 6">Belongs to the group II decarboxylase family.</text>
</comment>
<evidence type="ECO:0000313" key="9">
    <source>
        <dbReference type="Proteomes" id="UP001296104"/>
    </source>
</evidence>
<proteinExistence type="inferred from homology"/>
<dbReference type="AlphaFoldDB" id="A0AAI8YX26"/>
<dbReference type="InterPro" id="IPR010977">
    <property type="entry name" value="Aromatic_deC"/>
</dbReference>
<sequence>MRELDRVTPPSEALETCRSKLLKKLPQDALGLDQTSKHLQEDIAPGLNRSSQSPNFYGFVTGGATPAAKFADNMVTEYDQFVQIHQPQDTISTEVEDAALRMLCDLVDLPEEQWQHRTFTTGATASNIVGLACGREFVLREAAKQRPVEISISEDGIYEAMCKTGIDKIQILTTAPHSSLGKAASILGLGRKSISQVGLYQASHHFDFARLEELLQTPRAASIIVVSCGEVNTGFFATSGDDMRRLRALADRHHAWIHIDAAFGLQARCLPHDDPQYRAIVDGIRGLELADSIAGDAHKLLNVPYDCGIFLSRHLELGIQVFQNVGAAYLSSSSSSSSSSSPPSVAGGREQRPIPSPLNIGIENSRRFRALPVYATLAAHGRTGHQKILKNQIALARGIARFISSHPALELLPRVPASFAKPKEQRISTTYIVVLFRAVDDAVNAALVGRINATRRIYVSGTRWDG</sequence>
<dbReference type="Gene3D" id="3.90.1150.10">
    <property type="entry name" value="Aspartate Aminotransferase, domain 1"/>
    <property type="match status" value="1"/>
</dbReference>
<gene>
    <name evidence="8" type="ORF">LECACI_7A003549</name>
</gene>
<dbReference type="EMBL" id="CAVMBE010000017">
    <property type="protein sequence ID" value="CAK3968416.1"/>
    <property type="molecule type" value="Genomic_DNA"/>
</dbReference>
<keyword evidence="3 5" id="KW-0663">Pyridoxal phosphate</keyword>
<evidence type="ECO:0000313" key="8">
    <source>
        <dbReference type="EMBL" id="CAK3968416.1"/>
    </source>
</evidence>
<accession>A0AAI8YX26</accession>
<evidence type="ECO:0000256" key="6">
    <source>
        <dbReference type="RuleBase" id="RU000382"/>
    </source>
</evidence>
<dbReference type="PANTHER" id="PTHR11999:SF165">
    <property type="entry name" value="DECARBOXYLASE, PUTATIVE (AFU_ORTHOLOGUE AFUA_2G04980)-RELATED"/>
    <property type="match status" value="1"/>
</dbReference>
<dbReference type="Pfam" id="PF00282">
    <property type="entry name" value="Pyridoxal_deC"/>
    <property type="match status" value="1"/>
</dbReference>
<dbReference type="Proteomes" id="UP001296104">
    <property type="component" value="Unassembled WGS sequence"/>
</dbReference>
<dbReference type="GO" id="GO:0030170">
    <property type="term" value="F:pyridoxal phosphate binding"/>
    <property type="evidence" value="ECO:0007669"/>
    <property type="project" value="InterPro"/>
</dbReference>
<dbReference type="PANTHER" id="PTHR11999">
    <property type="entry name" value="GROUP II PYRIDOXAL-5-PHOSPHATE DECARBOXYLASE"/>
    <property type="match status" value="1"/>
</dbReference>
<dbReference type="GO" id="GO:0005737">
    <property type="term" value="C:cytoplasm"/>
    <property type="evidence" value="ECO:0007669"/>
    <property type="project" value="TreeGrafter"/>
</dbReference>
<evidence type="ECO:0000256" key="2">
    <source>
        <dbReference type="ARBA" id="ARBA00009533"/>
    </source>
</evidence>
<keyword evidence="9" id="KW-1185">Reference proteome</keyword>
<dbReference type="SUPFAM" id="SSF53383">
    <property type="entry name" value="PLP-dependent transferases"/>
    <property type="match status" value="1"/>
</dbReference>
<dbReference type="InterPro" id="IPR015421">
    <property type="entry name" value="PyrdxlP-dep_Trfase_major"/>
</dbReference>
<feature type="region of interest" description="Disordered" evidence="7">
    <location>
        <begin position="333"/>
        <end position="360"/>
    </location>
</feature>
<evidence type="ECO:0000256" key="5">
    <source>
        <dbReference type="PIRSR" id="PIRSR602129-50"/>
    </source>
</evidence>
<evidence type="ECO:0000256" key="3">
    <source>
        <dbReference type="ARBA" id="ARBA00022898"/>
    </source>
</evidence>
<dbReference type="InterPro" id="IPR015424">
    <property type="entry name" value="PyrdxlP-dep_Trfase"/>
</dbReference>
<dbReference type="GO" id="GO:0019752">
    <property type="term" value="P:carboxylic acid metabolic process"/>
    <property type="evidence" value="ECO:0007669"/>
    <property type="project" value="InterPro"/>
</dbReference>
<dbReference type="Gene3D" id="3.40.640.10">
    <property type="entry name" value="Type I PLP-dependent aspartate aminotransferase-like (Major domain)"/>
    <property type="match status" value="1"/>
</dbReference>
<dbReference type="InterPro" id="IPR002129">
    <property type="entry name" value="PyrdxlP-dep_de-COase"/>
</dbReference>
<name>A0AAI8YX26_9PEZI</name>
<comment type="caution">
    <text evidence="8">The sequence shown here is derived from an EMBL/GenBank/DDBJ whole genome shotgun (WGS) entry which is preliminary data.</text>
</comment>
<reference evidence="8" key="1">
    <citation type="submission" date="2023-11" db="EMBL/GenBank/DDBJ databases">
        <authorList>
            <person name="Alioto T."/>
            <person name="Alioto T."/>
            <person name="Gomez Garrido J."/>
        </authorList>
    </citation>
    <scope>NUCLEOTIDE SEQUENCE</scope>
</reference>
<evidence type="ECO:0000256" key="7">
    <source>
        <dbReference type="SAM" id="MobiDB-lite"/>
    </source>
</evidence>
<dbReference type="GO" id="GO:0016831">
    <property type="term" value="F:carboxy-lyase activity"/>
    <property type="evidence" value="ECO:0007669"/>
    <property type="project" value="TreeGrafter"/>
</dbReference>
<organism evidence="8 9">
    <name type="scientific">Lecanosticta acicola</name>
    <dbReference type="NCBI Taxonomy" id="111012"/>
    <lineage>
        <taxon>Eukaryota</taxon>
        <taxon>Fungi</taxon>
        <taxon>Dikarya</taxon>
        <taxon>Ascomycota</taxon>
        <taxon>Pezizomycotina</taxon>
        <taxon>Dothideomycetes</taxon>
        <taxon>Dothideomycetidae</taxon>
        <taxon>Mycosphaerellales</taxon>
        <taxon>Mycosphaerellaceae</taxon>
        <taxon>Lecanosticta</taxon>
    </lineage>
</organism>
<comment type="cofactor">
    <cofactor evidence="1 5 6">
        <name>pyridoxal 5'-phosphate</name>
        <dbReference type="ChEBI" id="CHEBI:597326"/>
    </cofactor>
</comment>
<dbReference type="InterPro" id="IPR015422">
    <property type="entry name" value="PyrdxlP-dep_Trfase_small"/>
</dbReference>
<keyword evidence="4 6" id="KW-0456">Lyase</keyword>
<evidence type="ECO:0000256" key="4">
    <source>
        <dbReference type="ARBA" id="ARBA00023239"/>
    </source>
</evidence>